<keyword evidence="2" id="KW-1185">Reference proteome</keyword>
<dbReference type="InParanoid" id="A0A3Q7H9L7"/>
<protein>
    <submittedName>
        <fullName evidence="1">Uncharacterized protein</fullName>
    </submittedName>
</protein>
<dbReference type="Proteomes" id="UP000004994">
    <property type="component" value="Chromosome 5"/>
</dbReference>
<reference evidence="1" key="1">
    <citation type="journal article" date="2012" name="Nature">
        <title>The tomato genome sequence provides insights into fleshy fruit evolution.</title>
        <authorList>
            <consortium name="Tomato Genome Consortium"/>
        </authorList>
    </citation>
    <scope>NUCLEOTIDE SEQUENCE [LARGE SCALE GENOMIC DNA]</scope>
    <source>
        <strain evidence="1">cv. Heinz 1706</strain>
    </source>
</reference>
<evidence type="ECO:0000313" key="1">
    <source>
        <dbReference type="EnsemblPlants" id="Solyc05g014580.3.1"/>
    </source>
</evidence>
<proteinExistence type="predicted"/>
<accession>A0A3Q7H9L7</accession>
<organism evidence="1">
    <name type="scientific">Solanum lycopersicum</name>
    <name type="common">Tomato</name>
    <name type="synonym">Lycopersicon esculentum</name>
    <dbReference type="NCBI Taxonomy" id="4081"/>
    <lineage>
        <taxon>Eukaryota</taxon>
        <taxon>Viridiplantae</taxon>
        <taxon>Streptophyta</taxon>
        <taxon>Embryophyta</taxon>
        <taxon>Tracheophyta</taxon>
        <taxon>Spermatophyta</taxon>
        <taxon>Magnoliopsida</taxon>
        <taxon>eudicotyledons</taxon>
        <taxon>Gunneridae</taxon>
        <taxon>Pentapetalae</taxon>
        <taxon>asterids</taxon>
        <taxon>lamiids</taxon>
        <taxon>Solanales</taxon>
        <taxon>Solanaceae</taxon>
        <taxon>Solanoideae</taxon>
        <taxon>Solaneae</taxon>
        <taxon>Solanum</taxon>
        <taxon>Solanum subgen. Lycopersicon</taxon>
    </lineage>
</organism>
<dbReference type="EnsemblPlants" id="Solyc05g014580.3.1">
    <property type="protein sequence ID" value="Solyc05g014580.3.1"/>
    <property type="gene ID" value="Solyc05g014580.3"/>
</dbReference>
<evidence type="ECO:0000313" key="2">
    <source>
        <dbReference type="Proteomes" id="UP000004994"/>
    </source>
</evidence>
<dbReference type="Gramene" id="Solyc05g014580.3.1">
    <property type="protein sequence ID" value="Solyc05g014580.3.1"/>
    <property type="gene ID" value="Solyc05g014580.3"/>
</dbReference>
<name>A0A3Q7H9L7_SOLLC</name>
<reference evidence="1" key="2">
    <citation type="submission" date="2019-01" db="UniProtKB">
        <authorList>
            <consortium name="EnsemblPlants"/>
        </authorList>
    </citation>
    <scope>IDENTIFICATION</scope>
    <source>
        <strain evidence="1">cv. Heinz 1706</strain>
    </source>
</reference>
<dbReference type="AlphaFoldDB" id="A0A3Q7H9L7"/>
<sequence length="39" mass="4410">CTHHSLPSSQKTFPFSNIPSSLQILFVRVICDKNVSLHK</sequence>